<dbReference type="InterPro" id="IPR015424">
    <property type="entry name" value="PyrdxlP-dep_Trfase"/>
</dbReference>
<keyword evidence="6" id="KW-0808">Transferase</keyword>
<dbReference type="Pfam" id="PF00155">
    <property type="entry name" value="Aminotran_1_2"/>
    <property type="match status" value="1"/>
</dbReference>
<sequence length="367" mass="39022">MGRIEPRISGAPVGATIILDGRVYSNFGGSSYLGLSGHPELVDAGVRALIATGGGYQFPRNHGIATRPHLDVEHEAARFFGSEDAFYFAAGYYFGSLAIEATASQFSAIFYDEWSHFSLREAIAASTLPGHAFRHLDAGHLVELLRDKLKAGERPLIVTDGLYSTLGEIAPLADLAALAASHDGRLIVDESHSFGILGETGRGAVEEHRLERESFIHGGSTGKAFGAVGGLIPASTQLVDAFRLTSIGRGAACGLPAAAAMCAASLRHLRQSPALLAGLRQNVRYLKSRLREIGISVDDNVVPIATFSTGSRQGNEAVRSRLLEAGILIFHSHYIGAGDAGMLRCAVFADHSFEQIDTLARLLSETL</sequence>
<feature type="domain" description="Aminotransferase class I/classII large" evidence="11">
    <location>
        <begin position="26"/>
        <end position="361"/>
    </location>
</feature>
<comment type="pathway">
    <text evidence="2">Lipid metabolism; sphingolipid metabolism.</text>
</comment>
<keyword evidence="12" id="KW-0032">Aminotransferase</keyword>
<evidence type="ECO:0000256" key="8">
    <source>
        <dbReference type="ARBA" id="ARBA00022919"/>
    </source>
</evidence>
<dbReference type="SUPFAM" id="SSF53383">
    <property type="entry name" value="PLP-dependent transferases"/>
    <property type="match status" value="1"/>
</dbReference>
<keyword evidence="13" id="KW-1185">Reference proteome</keyword>
<evidence type="ECO:0000313" key="13">
    <source>
        <dbReference type="Proteomes" id="UP001259572"/>
    </source>
</evidence>
<dbReference type="GO" id="GO:0008483">
    <property type="term" value="F:transaminase activity"/>
    <property type="evidence" value="ECO:0007669"/>
    <property type="project" value="UniProtKB-KW"/>
</dbReference>
<accession>A0ABU3Q4M4</accession>
<dbReference type="EC" id="2.3.1.50" evidence="5"/>
<dbReference type="PANTHER" id="PTHR13693:SF2">
    <property type="entry name" value="SERINE PALMITOYLTRANSFERASE 1"/>
    <property type="match status" value="1"/>
</dbReference>
<dbReference type="RefSeq" id="WP_315724308.1">
    <property type="nucleotide sequence ID" value="NZ_JAVUPU010000002.1"/>
</dbReference>
<evidence type="ECO:0000256" key="2">
    <source>
        <dbReference type="ARBA" id="ARBA00004760"/>
    </source>
</evidence>
<evidence type="ECO:0000256" key="9">
    <source>
        <dbReference type="ARBA" id="ARBA00023098"/>
    </source>
</evidence>
<gene>
    <name evidence="12" type="ORF">RQX22_05215</name>
</gene>
<keyword evidence="9" id="KW-0443">Lipid metabolism</keyword>
<keyword evidence="10" id="KW-0012">Acyltransferase</keyword>
<dbReference type="InterPro" id="IPR015421">
    <property type="entry name" value="PyrdxlP-dep_Trfase_major"/>
</dbReference>
<dbReference type="InterPro" id="IPR004839">
    <property type="entry name" value="Aminotransferase_I/II_large"/>
</dbReference>
<dbReference type="InterPro" id="IPR050087">
    <property type="entry name" value="AON_synthase_class-II"/>
</dbReference>
<evidence type="ECO:0000256" key="1">
    <source>
        <dbReference type="ARBA" id="ARBA00001933"/>
    </source>
</evidence>
<dbReference type="PANTHER" id="PTHR13693">
    <property type="entry name" value="CLASS II AMINOTRANSFERASE/8-AMINO-7-OXONONANOATE SYNTHASE"/>
    <property type="match status" value="1"/>
</dbReference>
<evidence type="ECO:0000313" key="12">
    <source>
        <dbReference type="EMBL" id="MDT9598349.1"/>
    </source>
</evidence>
<evidence type="ECO:0000256" key="10">
    <source>
        <dbReference type="ARBA" id="ARBA00023315"/>
    </source>
</evidence>
<evidence type="ECO:0000256" key="7">
    <source>
        <dbReference type="ARBA" id="ARBA00022898"/>
    </source>
</evidence>
<comment type="pathway">
    <text evidence="3">Sphingolipid metabolism.</text>
</comment>
<evidence type="ECO:0000256" key="4">
    <source>
        <dbReference type="ARBA" id="ARBA00008392"/>
    </source>
</evidence>
<dbReference type="Gene3D" id="3.90.1150.10">
    <property type="entry name" value="Aspartate Aminotransferase, domain 1"/>
    <property type="match status" value="1"/>
</dbReference>
<evidence type="ECO:0000259" key="11">
    <source>
        <dbReference type="Pfam" id="PF00155"/>
    </source>
</evidence>
<dbReference type="Gene3D" id="3.40.640.10">
    <property type="entry name" value="Type I PLP-dependent aspartate aminotransferase-like (Major domain)"/>
    <property type="match status" value="1"/>
</dbReference>
<evidence type="ECO:0000256" key="3">
    <source>
        <dbReference type="ARBA" id="ARBA00004991"/>
    </source>
</evidence>
<comment type="caution">
    <text evidence="12">The sequence shown here is derived from an EMBL/GenBank/DDBJ whole genome shotgun (WGS) entry which is preliminary data.</text>
</comment>
<reference evidence="12 13" key="1">
    <citation type="submission" date="2023-05" db="EMBL/GenBank/DDBJ databases">
        <authorList>
            <person name="Guo Y."/>
        </authorList>
    </citation>
    <scope>NUCLEOTIDE SEQUENCE [LARGE SCALE GENOMIC DNA]</scope>
    <source>
        <strain evidence="12 13">GR2756</strain>
    </source>
</reference>
<comment type="similarity">
    <text evidence="4">Belongs to the class-II pyridoxal-phosphate-dependent aminotransferase family.</text>
</comment>
<dbReference type="InterPro" id="IPR015422">
    <property type="entry name" value="PyrdxlP-dep_Trfase_small"/>
</dbReference>
<dbReference type="Proteomes" id="UP001259572">
    <property type="component" value="Unassembled WGS sequence"/>
</dbReference>
<evidence type="ECO:0000256" key="5">
    <source>
        <dbReference type="ARBA" id="ARBA00013220"/>
    </source>
</evidence>
<evidence type="ECO:0000256" key="6">
    <source>
        <dbReference type="ARBA" id="ARBA00022679"/>
    </source>
</evidence>
<keyword evidence="7" id="KW-0663">Pyridoxal phosphate</keyword>
<protein>
    <recommendedName>
        <fullName evidence="5">serine C-palmitoyltransferase</fullName>
        <ecNumber evidence="5">2.3.1.50</ecNumber>
    </recommendedName>
</protein>
<keyword evidence="8" id="KW-0746">Sphingolipid metabolism</keyword>
<organism evidence="12 13">
    <name type="scientific">Sphingosinicella rhizophila</name>
    <dbReference type="NCBI Taxonomy" id="3050082"/>
    <lineage>
        <taxon>Bacteria</taxon>
        <taxon>Pseudomonadati</taxon>
        <taxon>Pseudomonadota</taxon>
        <taxon>Alphaproteobacteria</taxon>
        <taxon>Sphingomonadales</taxon>
        <taxon>Sphingosinicellaceae</taxon>
        <taxon>Sphingosinicella</taxon>
    </lineage>
</organism>
<comment type="cofactor">
    <cofactor evidence="1">
        <name>pyridoxal 5'-phosphate</name>
        <dbReference type="ChEBI" id="CHEBI:597326"/>
    </cofactor>
</comment>
<proteinExistence type="inferred from homology"/>
<name>A0ABU3Q4M4_9SPHN</name>
<dbReference type="EMBL" id="JAVUPU010000002">
    <property type="protein sequence ID" value="MDT9598349.1"/>
    <property type="molecule type" value="Genomic_DNA"/>
</dbReference>